<keyword evidence="2" id="KW-0328">Glycosyltransferase</keyword>
<dbReference type="AlphaFoldDB" id="A0AAV2NLF2"/>
<evidence type="ECO:0000256" key="3">
    <source>
        <dbReference type="ARBA" id="ARBA00022679"/>
    </source>
</evidence>
<evidence type="ECO:0000256" key="1">
    <source>
        <dbReference type="ARBA" id="ARBA00009995"/>
    </source>
</evidence>
<accession>A0AAV2NLF2</accession>
<evidence type="ECO:0000256" key="5">
    <source>
        <dbReference type="SAM" id="SignalP"/>
    </source>
</evidence>
<reference evidence="6" key="1">
    <citation type="submission" date="2024-04" db="EMBL/GenBank/DDBJ databases">
        <authorList>
            <consortium name="Molecular Ecology Group"/>
        </authorList>
    </citation>
    <scope>NUCLEOTIDE SEQUENCE</scope>
</reference>
<dbReference type="PANTHER" id="PTHR48043">
    <property type="entry name" value="EG:EG0003.4 PROTEIN-RELATED"/>
    <property type="match status" value="1"/>
</dbReference>
<evidence type="ECO:0000256" key="2">
    <source>
        <dbReference type="ARBA" id="ARBA00022676"/>
    </source>
</evidence>
<dbReference type="SUPFAM" id="SSF53756">
    <property type="entry name" value="UDP-Glycosyltransferase/glycogen phosphorylase"/>
    <property type="match status" value="1"/>
</dbReference>
<keyword evidence="5" id="KW-0732">Signal</keyword>
<dbReference type="GO" id="GO:0008194">
    <property type="term" value="F:UDP-glycosyltransferase activity"/>
    <property type="evidence" value="ECO:0007669"/>
    <property type="project" value="InterPro"/>
</dbReference>
<keyword evidence="3" id="KW-0808">Transferase</keyword>
<feature type="transmembrane region" description="Helical" evidence="4">
    <location>
        <begin position="451"/>
        <end position="476"/>
    </location>
</feature>
<dbReference type="Pfam" id="PF00201">
    <property type="entry name" value="UDPGT"/>
    <property type="match status" value="1"/>
</dbReference>
<sequence>MLALISLYACFYLFRAASSSTLTRPPLSALIVAFENVYDLSLLANTLSDQGIDTKLIIPSYSANDLYNNLIDVNVWQLDINIDKSVDVDTRALKACNSLFNPRDIIFKTQQFQPTFIIFPALRHDGCLLPFTKYIGKSIPVIWIQNPDEELYAFECTGVALPIHSGGFWSRLSTSFAGRSIFSAAKNGYLTPALKSVAKYLPDVNLDLDDLYSDVRLVLWGADTVLRSSFAVLTQLLVEVGCHHCRGVQPLFEDLQRLLVEYKMGTIVTLLDENYKTLVLELAKKLPQDQAIVQRSNNRHTILDRVENVFTCGNIDRQDLIGYSRTRVVLSHCADTELLEAAFHGTPVICLPRDTHESRNTARAVELGFARSPENNYPSVEEIANIVHEMHETGVYRENARKVSLAMRDRLDPAMDRLVYWLGYIARTEDDDRKFHRAKSQTRTLTEDIQFFVGLLVGMIFGIVFTGGAVVMRYLIVANKVQKSKGRYTR</sequence>
<evidence type="ECO:0000313" key="7">
    <source>
        <dbReference type="Proteomes" id="UP001497644"/>
    </source>
</evidence>
<organism evidence="6 7">
    <name type="scientific">Lasius platythorax</name>
    <dbReference type="NCBI Taxonomy" id="488582"/>
    <lineage>
        <taxon>Eukaryota</taxon>
        <taxon>Metazoa</taxon>
        <taxon>Ecdysozoa</taxon>
        <taxon>Arthropoda</taxon>
        <taxon>Hexapoda</taxon>
        <taxon>Insecta</taxon>
        <taxon>Pterygota</taxon>
        <taxon>Neoptera</taxon>
        <taxon>Endopterygota</taxon>
        <taxon>Hymenoptera</taxon>
        <taxon>Apocrita</taxon>
        <taxon>Aculeata</taxon>
        <taxon>Formicoidea</taxon>
        <taxon>Formicidae</taxon>
        <taxon>Formicinae</taxon>
        <taxon>Lasius</taxon>
        <taxon>Lasius</taxon>
    </lineage>
</organism>
<evidence type="ECO:0000256" key="4">
    <source>
        <dbReference type="SAM" id="Phobius"/>
    </source>
</evidence>
<feature type="signal peptide" evidence="5">
    <location>
        <begin position="1"/>
        <end position="19"/>
    </location>
</feature>
<dbReference type="InterPro" id="IPR050271">
    <property type="entry name" value="UDP-glycosyltransferase"/>
</dbReference>
<proteinExistence type="inferred from homology"/>
<keyword evidence="4" id="KW-0812">Transmembrane</keyword>
<feature type="chain" id="PRO_5043819519" evidence="5">
    <location>
        <begin position="20"/>
        <end position="490"/>
    </location>
</feature>
<evidence type="ECO:0000313" key="6">
    <source>
        <dbReference type="EMBL" id="CAL1680550.1"/>
    </source>
</evidence>
<dbReference type="PANTHER" id="PTHR48043:SF145">
    <property type="entry name" value="FI06409P-RELATED"/>
    <property type="match status" value="1"/>
</dbReference>
<dbReference type="EMBL" id="OZ034825">
    <property type="protein sequence ID" value="CAL1680550.1"/>
    <property type="molecule type" value="Genomic_DNA"/>
</dbReference>
<gene>
    <name evidence="6" type="ORF">LPLAT_LOCUS6547</name>
</gene>
<dbReference type="InterPro" id="IPR002213">
    <property type="entry name" value="UDP_glucos_trans"/>
</dbReference>
<protein>
    <submittedName>
        <fullName evidence="6">Uncharacterized protein</fullName>
    </submittedName>
</protein>
<name>A0AAV2NLF2_9HYME</name>
<dbReference type="Proteomes" id="UP001497644">
    <property type="component" value="Chromosome 2"/>
</dbReference>
<comment type="similarity">
    <text evidence="1">Belongs to the UDP-glycosyltransferase family.</text>
</comment>
<keyword evidence="4" id="KW-0472">Membrane</keyword>
<dbReference type="Gene3D" id="3.40.50.2000">
    <property type="entry name" value="Glycogen Phosphorylase B"/>
    <property type="match status" value="1"/>
</dbReference>
<keyword evidence="7" id="KW-1185">Reference proteome</keyword>
<keyword evidence="4" id="KW-1133">Transmembrane helix</keyword>